<keyword evidence="12" id="KW-1185">Reference proteome</keyword>
<dbReference type="SMART" id="SM01051">
    <property type="entry name" value="CAMSAP_CKK"/>
    <property type="match status" value="1"/>
</dbReference>
<feature type="compositionally biased region" description="Polar residues" evidence="8">
    <location>
        <begin position="1405"/>
        <end position="1414"/>
    </location>
</feature>
<keyword evidence="4 7" id="KW-0175">Coiled coil</keyword>
<reference evidence="11" key="2">
    <citation type="submission" date="2015-02" db="UniProtKB">
        <authorList>
            <consortium name="EnsemblMetazoa"/>
        </authorList>
    </citation>
    <scope>IDENTIFICATION</scope>
</reference>
<dbReference type="InterPro" id="IPR058042">
    <property type="entry name" value="CAMSAP_N"/>
</dbReference>
<dbReference type="GO" id="GO:0005516">
    <property type="term" value="F:calmodulin binding"/>
    <property type="evidence" value="ECO:0007669"/>
    <property type="project" value="InterPro"/>
</dbReference>
<feature type="region of interest" description="Disordered" evidence="8">
    <location>
        <begin position="194"/>
        <end position="234"/>
    </location>
</feature>
<feature type="compositionally biased region" description="Basic residues" evidence="8">
    <location>
        <begin position="1373"/>
        <end position="1384"/>
    </location>
</feature>
<feature type="region of interest" description="Disordered" evidence="8">
    <location>
        <begin position="1368"/>
        <end position="1449"/>
    </location>
</feature>
<feature type="compositionally biased region" description="Low complexity" evidence="8">
    <location>
        <begin position="815"/>
        <end position="828"/>
    </location>
</feature>
<dbReference type="Pfam" id="PF17095">
    <property type="entry name" value="CAMSAP_CC1"/>
    <property type="match status" value="1"/>
</dbReference>
<evidence type="ECO:0000259" key="9">
    <source>
        <dbReference type="PROSITE" id="PS50021"/>
    </source>
</evidence>
<dbReference type="InterPro" id="IPR022613">
    <property type="entry name" value="CH_CAMSAP_2"/>
</dbReference>
<dbReference type="InterPro" id="IPR031372">
    <property type="entry name" value="CAMSAP_CC1"/>
</dbReference>
<evidence type="ECO:0000313" key="12">
    <source>
        <dbReference type="Proteomes" id="UP000014500"/>
    </source>
</evidence>
<dbReference type="Pfam" id="PF25532">
    <property type="entry name" value="CH_CAMSAP2_N"/>
    <property type="match status" value="1"/>
</dbReference>
<feature type="compositionally biased region" description="Basic and acidic residues" evidence="8">
    <location>
        <begin position="1494"/>
        <end position="1534"/>
    </location>
</feature>
<dbReference type="eggNOG" id="KOG3654">
    <property type="taxonomic scope" value="Eukaryota"/>
</dbReference>
<feature type="region of interest" description="Disordered" evidence="8">
    <location>
        <begin position="889"/>
        <end position="934"/>
    </location>
</feature>
<dbReference type="Proteomes" id="UP000014500">
    <property type="component" value="Unassembled WGS sequence"/>
</dbReference>
<keyword evidence="5" id="KW-0206">Cytoskeleton</keyword>
<feature type="compositionally biased region" description="Basic and acidic residues" evidence="8">
    <location>
        <begin position="578"/>
        <end position="603"/>
    </location>
</feature>
<dbReference type="HOGENOM" id="CLU_003076_0_0_1"/>
<feature type="region of interest" description="Disordered" evidence="8">
    <location>
        <begin position="415"/>
        <end position="461"/>
    </location>
</feature>
<feature type="region of interest" description="Disordered" evidence="8">
    <location>
        <begin position="578"/>
        <end position="639"/>
    </location>
</feature>
<dbReference type="GO" id="GO:0031175">
    <property type="term" value="P:neuron projection development"/>
    <property type="evidence" value="ECO:0007669"/>
    <property type="project" value="InterPro"/>
</dbReference>
<dbReference type="FunFam" id="3.10.20.360:FF:000002">
    <property type="entry name" value="Patronin, isoform M"/>
    <property type="match status" value="1"/>
</dbReference>
<feature type="compositionally biased region" description="Basic and acidic residues" evidence="8">
    <location>
        <begin position="1415"/>
        <end position="1437"/>
    </location>
</feature>
<organism evidence="11 12">
    <name type="scientific">Strigamia maritima</name>
    <name type="common">European centipede</name>
    <name type="synonym">Geophilus maritimus</name>
    <dbReference type="NCBI Taxonomy" id="126957"/>
    <lineage>
        <taxon>Eukaryota</taxon>
        <taxon>Metazoa</taxon>
        <taxon>Ecdysozoa</taxon>
        <taxon>Arthropoda</taxon>
        <taxon>Myriapoda</taxon>
        <taxon>Chilopoda</taxon>
        <taxon>Pleurostigmophora</taxon>
        <taxon>Geophilomorpha</taxon>
        <taxon>Linotaeniidae</taxon>
        <taxon>Strigamia</taxon>
    </lineage>
</organism>
<feature type="compositionally biased region" description="Polar residues" evidence="8">
    <location>
        <begin position="1286"/>
        <end position="1308"/>
    </location>
</feature>
<dbReference type="STRING" id="126957.T1JA50"/>
<dbReference type="GO" id="GO:0036449">
    <property type="term" value="C:microtubule minus-end"/>
    <property type="evidence" value="ECO:0007669"/>
    <property type="project" value="TreeGrafter"/>
</dbReference>
<dbReference type="InterPro" id="IPR001715">
    <property type="entry name" value="CH_dom"/>
</dbReference>
<feature type="region of interest" description="Disordered" evidence="8">
    <location>
        <begin position="474"/>
        <end position="501"/>
    </location>
</feature>
<protein>
    <recommendedName>
        <fullName evidence="13">CKK domain-containing protein</fullName>
    </recommendedName>
</protein>
<evidence type="ECO:0000259" key="10">
    <source>
        <dbReference type="PROSITE" id="PS51508"/>
    </source>
</evidence>
<dbReference type="PROSITE" id="PS51508">
    <property type="entry name" value="CKK"/>
    <property type="match status" value="1"/>
</dbReference>
<feature type="compositionally biased region" description="Polar residues" evidence="8">
    <location>
        <begin position="1589"/>
        <end position="1616"/>
    </location>
</feature>
<feature type="compositionally biased region" description="Basic and acidic residues" evidence="8">
    <location>
        <begin position="194"/>
        <end position="232"/>
    </location>
</feature>
<feature type="domain" description="CKK" evidence="10">
    <location>
        <begin position="1687"/>
        <end position="1820"/>
    </location>
</feature>
<evidence type="ECO:0000256" key="1">
    <source>
        <dbReference type="ARBA" id="ARBA00004245"/>
    </source>
</evidence>
<keyword evidence="3 6" id="KW-0493">Microtubule</keyword>
<evidence type="ECO:0000256" key="3">
    <source>
        <dbReference type="ARBA" id="ARBA00022701"/>
    </source>
</evidence>
<accession>T1JA50</accession>
<dbReference type="GO" id="GO:0030507">
    <property type="term" value="F:spectrin binding"/>
    <property type="evidence" value="ECO:0007669"/>
    <property type="project" value="InterPro"/>
</dbReference>
<reference evidence="12" key="1">
    <citation type="submission" date="2011-05" db="EMBL/GenBank/DDBJ databases">
        <authorList>
            <person name="Richards S.R."/>
            <person name="Qu J."/>
            <person name="Jiang H."/>
            <person name="Jhangiani S.N."/>
            <person name="Agravi P."/>
            <person name="Goodspeed R."/>
            <person name="Gross S."/>
            <person name="Mandapat C."/>
            <person name="Jackson L."/>
            <person name="Mathew T."/>
            <person name="Pu L."/>
            <person name="Thornton R."/>
            <person name="Saada N."/>
            <person name="Wilczek-Boney K.B."/>
            <person name="Lee S."/>
            <person name="Kovar C."/>
            <person name="Wu Y."/>
            <person name="Scherer S.E."/>
            <person name="Worley K.C."/>
            <person name="Muzny D.M."/>
            <person name="Gibbs R."/>
        </authorList>
    </citation>
    <scope>NUCLEOTIDE SEQUENCE</scope>
    <source>
        <strain evidence="12">Brora</strain>
    </source>
</reference>
<dbReference type="InterPro" id="IPR032940">
    <property type="entry name" value="CAMSAP"/>
</dbReference>
<evidence type="ECO:0000256" key="4">
    <source>
        <dbReference type="ARBA" id="ARBA00023054"/>
    </source>
</evidence>
<dbReference type="PANTHER" id="PTHR21595">
    <property type="entry name" value="PATRONIN"/>
    <property type="match status" value="1"/>
</dbReference>
<feature type="domain" description="Calponin-homology (CH)" evidence="9">
    <location>
        <begin position="220"/>
        <end position="334"/>
    </location>
</feature>
<dbReference type="EnsemblMetazoa" id="SMAR010606-RA">
    <property type="protein sequence ID" value="SMAR010606-PA"/>
    <property type="gene ID" value="SMAR010606"/>
</dbReference>
<feature type="compositionally biased region" description="Basic and acidic residues" evidence="8">
    <location>
        <begin position="616"/>
        <end position="636"/>
    </location>
</feature>
<evidence type="ECO:0000256" key="2">
    <source>
        <dbReference type="ARBA" id="ARBA00022490"/>
    </source>
</evidence>
<feature type="compositionally biased region" description="Basic and acidic residues" evidence="8">
    <location>
        <begin position="424"/>
        <end position="438"/>
    </location>
</feature>
<feature type="compositionally biased region" description="Polar residues" evidence="8">
    <location>
        <begin position="1219"/>
        <end position="1248"/>
    </location>
</feature>
<comment type="subcellular location">
    <subcellularLocation>
        <location evidence="1">Cytoplasm</location>
        <location evidence="1">Cytoskeleton</location>
    </subcellularLocation>
</comment>
<evidence type="ECO:0000313" key="11">
    <source>
        <dbReference type="EnsemblMetazoa" id="SMAR010606-PA"/>
    </source>
</evidence>
<proteinExistence type="inferred from homology"/>
<evidence type="ECO:0000256" key="7">
    <source>
        <dbReference type="SAM" id="Coils"/>
    </source>
</evidence>
<comment type="similarity">
    <text evidence="6">Belongs to the CAMSAP1 family.</text>
</comment>
<feature type="region of interest" description="Disordered" evidence="8">
    <location>
        <begin position="1217"/>
        <end position="1263"/>
    </location>
</feature>
<dbReference type="InterPro" id="IPR011033">
    <property type="entry name" value="PRC_barrel-like_sf"/>
</dbReference>
<dbReference type="SUPFAM" id="SSF50346">
    <property type="entry name" value="PRC-barrel domain"/>
    <property type="match status" value="1"/>
</dbReference>
<dbReference type="Pfam" id="PF11971">
    <property type="entry name" value="CAMSAP_CH"/>
    <property type="match status" value="1"/>
</dbReference>
<feature type="compositionally biased region" description="Basic and acidic residues" evidence="8">
    <location>
        <begin position="479"/>
        <end position="492"/>
    </location>
</feature>
<feature type="coiled-coil region" evidence="7">
    <location>
        <begin position="979"/>
        <end position="1013"/>
    </location>
</feature>
<evidence type="ECO:0000256" key="8">
    <source>
        <dbReference type="SAM" id="MobiDB-lite"/>
    </source>
</evidence>
<evidence type="ECO:0008006" key="13">
    <source>
        <dbReference type="Google" id="ProtNLM"/>
    </source>
</evidence>
<dbReference type="InterPro" id="IPR036872">
    <property type="entry name" value="CH_dom_sf"/>
</dbReference>
<feature type="region of interest" description="Disordered" evidence="8">
    <location>
        <begin position="814"/>
        <end position="856"/>
    </location>
</feature>
<feature type="compositionally biased region" description="Basic residues" evidence="8">
    <location>
        <begin position="1567"/>
        <end position="1577"/>
    </location>
</feature>
<evidence type="ECO:0000256" key="6">
    <source>
        <dbReference type="PROSITE-ProRule" id="PRU00841"/>
    </source>
</evidence>
<dbReference type="EMBL" id="JH431984">
    <property type="status" value="NOT_ANNOTATED_CDS"/>
    <property type="molecule type" value="Genomic_DNA"/>
</dbReference>
<keyword evidence="2" id="KW-0963">Cytoplasm</keyword>
<feature type="compositionally biased region" description="Polar residues" evidence="8">
    <location>
        <begin position="1140"/>
        <end position="1160"/>
    </location>
</feature>
<dbReference type="GO" id="GO:0007026">
    <property type="term" value="P:negative regulation of microtubule depolymerization"/>
    <property type="evidence" value="ECO:0007669"/>
    <property type="project" value="TreeGrafter"/>
</dbReference>
<comment type="domain">
    <text evidence="6">The CKK domain binds microtubules.</text>
</comment>
<dbReference type="PANTHER" id="PTHR21595:SF0">
    <property type="entry name" value="PATRONIN"/>
    <property type="match status" value="1"/>
</dbReference>
<sequence length="1823" mass="204828">MVFFIVRDRTDQQLLLAKQRSSILWLIAKANNNKVPDDLKEPYYKDHEDQDQLKPVIVHALASAECYCLALGNIYADPNYHRLNHWGVIQALARKGVYVAEPSDVALTETVLIQTSPIRMSAHMAVIEAIMALYIKETVTTERIVQAIKKFSSFSASSELPADTEEALVLWINKSCVKMKHRIEEELHAYDPEIHKDKKEPNTESNLKEVKDSEKKVGDESHSNAEDGKSGRYMDLSPPPIPILRDLSDLSDGCCLATVLSFYCPSNFKWQDICYSSPMTMSDSLYNLQLVQKFCRDHLPFNPCFLTLEDLVYQHSSVRQNILGFLSDLFFLLEIKPARCVQLHGPDETEEGQNSRTFLPLVGLAGSKRMFQQSSVSPIPDLRSSAYSSMPDINRISPKSAVSPQAVKEPMFPRRQVVSQPESRTLERAKRNSVHEGPRGQYGHSGINNKPATSPGDTNSMRRTHSLLEVCKTIPDQQADSRVKSREGDRTLNGENRYPTEADSEPDIYFVHRNRGFTPPVSNKVPDRIALDESDEIYSRVDNHLEEALPTTFKFDEEDGEVESRSPKKFEEEKLLPAKLKPAKEKTNLDSKVEERGEYDRKLSQSPQNIQNQGRPKVDSPRRYASEEGKENRLRSAPEQLTHTSYSADNVPKHSIKISQARVGESFSYPDKYSLETAKAAGIPIIQDGNFVPYEGFHDNRELEEQLANQNFSKTTLYVPGGDNKTQYIIIQSGDKGEEINDDIILENKEAINTTSFAQLSKLRDTQKGGINIVYMQHDRDHNFDANRHPLKSSFLQKKNSAEKKITSFASLPNTTTTWSQQQSASNTVSPSLDSGLETPSDGSSDAPLAAQVHNVRLKLEEKRRRIETEKRKMELTLNRARQKVGKAAFLQAVSRGKGSGRNTPDSGASGDLSSPTSGGGPSDEGPMSSSQGKSYTMEEIADNLNAVQNKWLESQISVDTLSASDSNRPSPDVDGVSFEEYTRSLERLNSNLSDLQTDIQRLSQQQVQMQRIVHNGMIPMSHGGEGYYVDGSHHPSRQQWEPPQRLMAEDQMRLPAQGGQRGHWAPTVVSVRPDVHASSAPVIQQRMGQQMSGTPFYMNQDNFMQQQQQQHQRQPQHHEGFSLHSQSQQSSQNGPPRDQFTSYAPYNMQPQQYGGQVSYHQQMPQHQSLQQQMPQHQPLQQQMPQHQPLQQHATEMYGHYAPQQQAVPFRLHVEGPPTSLSQQQPQMVYQKQGMTQSPPQRPTSIHTSAPRKAAPPPESYEPYEPQAVHFIESDQQDDRELEHGSLNSTESGLNTSTYRVRDSTSPNRPVIGRTFRVPNVSKGSSQILDRKERSPGPMSDDELSSSLSPPVRCAAGSDKGFFVAFDDDQPRKIKPPLRMKKTMRSTSRDEDGYVSTEADGDSVHVSTSNSRASSVERLEPRSKEQSPKPHRVENHRVKLQPDSGDPIASLAPVTVVDTPPVGFVIAETSGQPENDDEDEMAKKKERILLNALRRKEEQEFKRAKQELEGAQRREQERIKQEMSERKREEERARRQAILDQYKQRKAEESQEPLPSEVTKTSTLPKSRAKQPKQRPKSLHESALAGAESRSSNLNLASSGGRGSQQNLSSHSSDTSPYRGYSEVDVGIGRSTPPRRAPSPGQYVYRNPLSPGGGPPSLPPGLVGRRGGHVSDTASDTCSTTSLEYTGPKLFKQPTAKSNRGIIINAINTVLAGAVNQETKKRALEEIAQCDSKHFLILFRDSGCQFRALYSYYPERDEVFKLFGTGPKQVMQHMMDRYFKYNSGGKSFMEIQTKHLTVTIDAFTIQNTLWQGKKVTLPKKELY</sequence>
<dbReference type="InterPro" id="IPR014797">
    <property type="entry name" value="CKK_CAMSAP"/>
</dbReference>
<feature type="compositionally biased region" description="Polar residues" evidence="8">
    <location>
        <begin position="604"/>
        <end position="614"/>
    </location>
</feature>
<feature type="region of interest" description="Disordered" evidence="8">
    <location>
        <begin position="1105"/>
        <end position="1178"/>
    </location>
</feature>
<feature type="region of interest" description="Disordered" evidence="8">
    <location>
        <begin position="1467"/>
        <end position="1486"/>
    </location>
</feature>
<feature type="region of interest" description="Disordered" evidence="8">
    <location>
        <begin position="1276"/>
        <end position="1353"/>
    </location>
</feature>
<dbReference type="PROSITE" id="PS50021">
    <property type="entry name" value="CH"/>
    <property type="match status" value="1"/>
</dbReference>
<feature type="compositionally biased region" description="Polar residues" evidence="8">
    <location>
        <begin position="446"/>
        <end position="461"/>
    </location>
</feature>
<dbReference type="GO" id="GO:0051011">
    <property type="term" value="F:microtubule minus-end binding"/>
    <property type="evidence" value="ECO:0007669"/>
    <property type="project" value="TreeGrafter"/>
</dbReference>
<feature type="region of interest" description="Disordered" evidence="8">
    <location>
        <begin position="1494"/>
        <end position="1679"/>
    </location>
</feature>
<dbReference type="PhylomeDB" id="T1JA50"/>
<dbReference type="Pfam" id="PF08683">
    <property type="entry name" value="CAMSAP_CKK"/>
    <property type="match status" value="1"/>
</dbReference>
<feature type="compositionally biased region" description="Low complexity" evidence="8">
    <location>
        <begin position="1161"/>
        <end position="1178"/>
    </location>
</feature>
<evidence type="ECO:0000256" key="5">
    <source>
        <dbReference type="ARBA" id="ARBA00023212"/>
    </source>
</evidence>
<dbReference type="Gene3D" id="3.10.20.360">
    <property type="entry name" value="CKK domain"/>
    <property type="match status" value="1"/>
</dbReference>
<dbReference type="OMA" id="KAPQPMG"/>
<dbReference type="GO" id="GO:0031122">
    <property type="term" value="P:cytoplasmic microtubule organization"/>
    <property type="evidence" value="ECO:0007669"/>
    <property type="project" value="TreeGrafter"/>
</dbReference>
<dbReference type="SUPFAM" id="SSF47576">
    <property type="entry name" value="Calponin-homology domain, CH-domain"/>
    <property type="match status" value="1"/>
</dbReference>
<name>T1JA50_STRMM</name>
<feature type="compositionally biased region" description="Polar residues" evidence="8">
    <location>
        <begin position="901"/>
        <end position="917"/>
    </location>
</feature>
<dbReference type="InterPro" id="IPR038209">
    <property type="entry name" value="CKK_dom_sf"/>
</dbReference>